<feature type="transmembrane region" description="Helical" evidence="1">
    <location>
        <begin position="7"/>
        <end position="25"/>
    </location>
</feature>
<keyword evidence="1" id="KW-0812">Transmembrane</keyword>
<proteinExistence type="predicted"/>
<organism evidence="2 3">
    <name type="scientific">Pontibacillus chungwhensis</name>
    <dbReference type="NCBI Taxonomy" id="265426"/>
    <lineage>
        <taxon>Bacteria</taxon>
        <taxon>Bacillati</taxon>
        <taxon>Bacillota</taxon>
        <taxon>Bacilli</taxon>
        <taxon>Bacillales</taxon>
        <taxon>Bacillaceae</taxon>
        <taxon>Pontibacillus</taxon>
    </lineage>
</organism>
<evidence type="ECO:0000313" key="3">
    <source>
        <dbReference type="Proteomes" id="UP001236652"/>
    </source>
</evidence>
<evidence type="ECO:0000256" key="1">
    <source>
        <dbReference type="SAM" id="Phobius"/>
    </source>
</evidence>
<reference evidence="2 3" key="1">
    <citation type="submission" date="2023-05" db="EMBL/GenBank/DDBJ databases">
        <title>Comparative genomics reveals the evidence of polycyclic aromatic hydrocarbons degradation in moderately halophilic genus Pontibacillus.</title>
        <authorList>
            <person name="Yang H."/>
            <person name="Qian Z."/>
        </authorList>
    </citation>
    <scope>NUCLEOTIDE SEQUENCE [LARGE SCALE GENOMIC DNA]</scope>
    <source>
        <strain evidence="3">HN14</strain>
    </source>
</reference>
<dbReference type="RefSeq" id="WP_231418248.1">
    <property type="nucleotide sequence ID" value="NZ_CP126446.1"/>
</dbReference>
<protein>
    <recommendedName>
        <fullName evidence="4">DUF5668 domain-containing protein</fullName>
    </recommendedName>
</protein>
<dbReference type="Proteomes" id="UP001236652">
    <property type="component" value="Chromosome"/>
</dbReference>
<dbReference type="EMBL" id="CP126446">
    <property type="protein sequence ID" value="WIF99135.1"/>
    <property type="molecule type" value="Genomic_DNA"/>
</dbReference>
<name>A0ABY8UZM5_9BACI</name>
<evidence type="ECO:0008006" key="4">
    <source>
        <dbReference type="Google" id="ProtNLM"/>
    </source>
</evidence>
<keyword evidence="3" id="KW-1185">Reference proteome</keyword>
<evidence type="ECO:0000313" key="2">
    <source>
        <dbReference type="EMBL" id="WIF99135.1"/>
    </source>
</evidence>
<gene>
    <name evidence="2" type="ORF">QNI29_05625</name>
</gene>
<sequence>MNNRVRFIVGIIGCILLFGMGLYQLAFGPEGNYPDWLLWFFVISSPISAMGMYRNYKSASP</sequence>
<keyword evidence="1" id="KW-0472">Membrane</keyword>
<feature type="transmembrane region" description="Helical" evidence="1">
    <location>
        <begin position="37"/>
        <end position="56"/>
    </location>
</feature>
<accession>A0ABY8UZM5</accession>
<keyword evidence="1" id="KW-1133">Transmembrane helix</keyword>